<dbReference type="InterPro" id="IPR051653">
    <property type="entry name" value="E3_ligase_sorting_rcpt"/>
</dbReference>
<dbReference type="Gene3D" id="3.50.30.30">
    <property type="match status" value="1"/>
</dbReference>
<dbReference type="EMBL" id="BT077077">
    <property type="protein sequence ID" value="ACO11501.1"/>
    <property type="molecule type" value="mRNA"/>
</dbReference>
<keyword evidence="4 11" id="KW-0812">Transmembrane</keyword>
<dbReference type="PANTHER" id="PTHR47168">
    <property type="entry name" value="RING ZINC FINGER DOMAIN SUPERFAMILY PROTEIN-RELATED"/>
    <property type="match status" value="1"/>
</dbReference>
<comment type="catalytic activity">
    <reaction evidence="1">
        <text>S-ubiquitinyl-[E2 ubiquitin-conjugating enzyme]-L-cysteine + [acceptor protein]-L-lysine = [E2 ubiquitin-conjugating enzyme]-L-cysteine + N(6)-ubiquitinyl-[acceptor protein]-L-lysine.</text>
        <dbReference type="EC" id="2.3.2.27"/>
    </reaction>
</comment>
<feature type="domain" description="RING-type" evidence="13">
    <location>
        <begin position="224"/>
        <end position="266"/>
    </location>
</feature>
<dbReference type="SUPFAM" id="SSF57850">
    <property type="entry name" value="RING/U-box"/>
    <property type="match status" value="1"/>
</dbReference>
<evidence type="ECO:0000256" key="1">
    <source>
        <dbReference type="ARBA" id="ARBA00000900"/>
    </source>
</evidence>
<dbReference type="InterPro" id="IPR013083">
    <property type="entry name" value="Znf_RING/FYVE/PHD"/>
</dbReference>
<accession>C1BR48</accession>
<evidence type="ECO:0000256" key="9">
    <source>
        <dbReference type="ARBA" id="ARBA00023136"/>
    </source>
</evidence>
<dbReference type="SUPFAM" id="SSF52025">
    <property type="entry name" value="PA domain"/>
    <property type="match status" value="1"/>
</dbReference>
<sequence>MFISLISIWLISSISFVFSDIIVRDLHRQFPSYVRIKSVESSFGQDLPSSGLIGFLLRGDPLDGCSHVQKAPTRCSHDPHWFILFKRSPKCSFSQKVLAATKGNYSGAIIFNDRSDRIFGMEGDPNLDSIPAVFIGVTDGEKLLRDYVHQEDLHTYLAIYPDETLHWSIYILLASMPFGICFLLFLMKFLYNHLQRVSSCLPRRALKKLPIIRFNPERDAYDACCICLEDFKTNDRLRVLPCHHAYHTGCIDPWLLNKRGICPQCRTKVFNNGHGEDEDSDTGDMSFIGPSPIVTIANSEAGLLSQLFLRTSHVWSLGNNLRNWRSTDRNASTSQLINGQQNTRSD</sequence>
<reference evidence="14" key="1">
    <citation type="submission" date="2009-03" db="EMBL/GenBank/DDBJ databases">
        <title>Caligus rogercresseyi ESTs and full-length cDNAs.</title>
        <authorList>
            <person name="Yasuike M."/>
            <person name="von Schalburg K."/>
            <person name="Cooper G."/>
            <person name="Leong J."/>
            <person name="Jones S.R.M."/>
            <person name="Koop B.F."/>
        </authorList>
    </citation>
    <scope>NUCLEOTIDE SEQUENCE</scope>
    <source>
        <tissue evidence="14">Whole tissue</tissue>
    </source>
</reference>
<proteinExistence type="evidence at transcript level"/>
<evidence type="ECO:0000256" key="6">
    <source>
        <dbReference type="ARBA" id="ARBA00022771"/>
    </source>
</evidence>
<keyword evidence="9 11" id="KW-0472">Membrane</keyword>
<keyword evidence="6 10" id="KW-0863">Zinc-finger</keyword>
<evidence type="ECO:0000259" key="13">
    <source>
        <dbReference type="PROSITE" id="PS50089"/>
    </source>
</evidence>
<dbReference type="Pfam" id="PF02225">
    <property type="entry name" value="PA"/>
    <property type="match status" value="1"/>
</dbReference>
<evidence type="ECO:0000256" key="10">
    <source>
        <dbReference type="PROSITE-ProRule" id="PRU00175"/>
    </source>
</evidence>
<feature type="signal peptide" evidence="12">
    <location>
        <begin position="1"/>
        <end position="19"/>
    </location>
</feature>
<evidence type="ECO:0000256" key="12">
    <source>
        <dbReference type="SAM" id="SignalP"/>
    </source>
</evidence>
<dbReference type="SMART" id="SM00184">
    <property type="entry name" value="RING"/>
    <property type="match status" value="1"/>
</dbReference>
<dbReference type="EC" id="2.3.2.27" evidence="3"/>
<dbReference type="InterPro" id="IPR001841">
    <property type="entry name" value="Znf_RING"/>
</dbReference>
<feature type="transmembrane region" description="Helical" evidence="11">
    <location>
        <begin position="167"/>
        <end position="186"/>
    </location>
</feature>
<evidence type="ECO:0000256" key="3">
    <source>
        <dbReference type="ARBA" id="ARBA00012483"/>
    </source>
</evidence>
<evidence type="ECO:0000256" key="7">
    <source>
        <dbReference type="ARBA" id="ARBA00022833"/>
    </source>
</evidence>
<dbReference type="InterPro" id="IPR046450">
    <property type="entry name" value="PA_dom_sf"/>
</dbReference>
<feature type="chain" id="PRO_5002907646" description="RING-type E3 ubiquitin transferase" evidence="12">
    <location>
        <begin position="20"/>
        <end position="346"/>
    </location>
</feature>
<dbReference type="Gene3D" id="3.30.40.10">
    <property type="entry name" value="Zinc/RING finger domain, C3HC4 (zinc finger)"/>
    <property type="match status" value="1"/>
</dbReference>
<keyword evidence="7" id="KW-0862">Zinc</keyword>
<comment type="subcellular location">
    <subcellularLocation>
        <location evidence="2">Membrane</location>
        <topology evidence="2">Single-pass membrane protein</topology>
    </subcellularLocation>
</comment>
<evidence type="ECO:0000313" key="14">
    <source>
        <dbReference type="EMBL" id="ACO11501.1"/>
    </source>
</evidence>
<dbReference type="GO" id="GO:0016020">
    <property type="term" value="C:membrane"/>
    <property type="evidence" value="ECO:0007669"/>
    <property type="project" value="UniProtKB-SubCell"/>
</dbReference>
<dbReference type="Pfam" id="PF13639">
    <property type="entry name" value="zf-RING_2"/>
    <property type="match status" value="1"/>
</dbReference>
<dbReference type="PROSITE" id="PS50089">
    <property type="entry name" value="ZF_RING_2"/>
    <property type="match status" value="1"/>
</dbReference>
<dbReference type="AlphaFoldDB" id="C1BR48"/>
<evidence type="ECO:0000256" key="2">
    <source>
        <dbReference type="ARBA" id="ARBA00004167"/>
    </source>
</evidence>
<gene>
    <name evidence="14" type="primary">RNF13</name>
</gene>
<dbReference type="PANTHER" id="PTHR47168:SF1">
    <property type="entry name" value="OS02G0798600 PROTEIN"/>
    <property type="match status" value="1"/>
</dbReference>
<protein>
    <recommendedName>
        <fullName evidence="3">RING-type E3 ubiquitin transferase</fullName>
        <ecNumber evidence="3">2.3.2.27</ecNumber>
    </recommendedName>
</protein>
<dbReference type="InterPro" id="IPR003137">
    <property type="entry name" value="PA_domain"/>
</dbReference>
<dbReference type="GO" id="GO:0008270">
    <property type="term" value="F:zinc ion binding"/>
    <property type="evidence" value="ECO:0007669"/>
    <property type="project" value="UniProtKB-KW"/>
</dbReference>
<keyword evidence="8 11" id="KW-1133">Transmembrane helix</keyword>
<evidence type="ECO:0000256" key="8">
    <source>
        <dbReference type="ARBA" id="ARBA00022989"/>
    </source>
</evidence>
<keyword evidence="5" id="KW-0479">Metal-binding</keyword>
<organism evidence="14">
    <name type="scientific">Caligus rogercresseyi</name>
    <name type="common">Sea louse</name>
    <dbReference type="NCBI Taxonomy" id="217165"/>
    <lineage>
        <taxon>Eukaryota</taxon>
        <taxon>Metazoa</taxon>
        <taxon>Ecdysozoa</taxon>
        <taxon>Arthropoda</taxon>
        <taxon>Crustacea</taxon>
        <taxon>Multicrustacea</taxon>
        <taxon>Hexanauplia</taxon>
        <taxon>Copepoda</taxon>
        <taxon>Siphonostomatoida</taxon>
        <taxon>Caligidae</taxon>
        <taxon>Caligus</taxon>
    </lineage>
</organism>
<evidence type="ECO:0000256" key="11">
    <source>
        <dbReference type="SAM" id="Phobius"/>
    </source>
</evidence>
<keyword evidence="12" id="KW-0732">Signal</keyword>
<evidence type="ECO:0000256" key="5">
    <source>
        <dbReference type="ARBA" id="ARBA00022723"/>
    </source>
</evidence>
<name>C1BR48_CALRO</name>
<dbReference type="GO" id="GO:0061630">
    <property type="term" value="F:ubiquitin protein ligase activity"/>
    <property type="evidence" value="ECO:0007669"/>
    <property type="project" value="UniProtKB-EC"/>
</dbReference>
<evidence type="ECO:0000256" key="4">
    <source>
        <dbReference type="ARBA" id="ARBA00022692"/>
    </source>
</evidence>